<organism evidence="3 4">
    <name type="scientific">Microbulbifer aggregans</name>
    <dbReference type="NCBI Taxonomy" id="1769779"/>
    <lineage>
        <taxon>Bacteria</taxon>
        <taxon>Pseudomonadati</taxon>
        <taxon>Pseudomonadota</taxon>
        <taxon>Gammaproteobacteria</taxon>
        <taxon>Cellvibrionales</taxon>
        <taxon>Microbulbiferaceae</taxon>
        <taxon>Microbulbifer</taxon>
    </lineage>
</organism>
<feature type="transmembrane region" description="Helical" evidence="1">
    <location>
        <begin position="75"/>
        <end position="94"/>
    </location>
</feature>
<keyword evidence="1" id="KW-0472">Membrane</keyword>
<dbReference type="Pfam" id="PF07786">
    <property type="entry name" value="HGSNAT_cat"/>
    <property type="match status" value="1"/>
</dbReference>
<accession>A0A1C9W7X9</accession>
<dbReference type="PATRIC" id="fig|1769779.3.peg.1817"/>
<feature type="transmembrane region" description="Helical" evidence="1">
    <location>
        <begin position="368"/>
        <end position="388"/>
    </location>
</feature>
<feature type="transmembrane region" description="Helical" evidence="1">
    <location>
        <begin position="327"/>
        <end position="348"/>
    </location>
</feature>
<protein>
    <recommendedName>
        <fullName evidence="2">Heparan-alpha-glucosaminide N-acetyltransferase catalytic domain-containing protein</fullName>
    </recommendedName>
</protein>
<keyword evidence="1" id="KW-0812">Transmembrane</keyword>
<feature type="transmembrane region" description="Helical" evidence="1">
    <location>
        <begin position="290"/>
        <end position="307"/>
    </location>
</feature>
<dbReference type="RefSeq" id="WP_083260895.1">
    <property type="nucleotide sequence ID" value="NZ_CP014143.1"/>
</dbReference>
<dbReference type="PANTHER" id="PTHR40407">
    <property type="entry name" value="MEMBRANE PROTEIN-LIKE PROTEIN"/>
    <property type="match status" value="1"/>
</dbReference>
<feature type="transmembrane region" description="Helical" evidence="1">
    <location>
        <begin position="203"/>
        <end position="228"/>
    </location>
</feature>
<evidence type="ECO:0000256" key="1">
    <source>
        <dbReference type="SAM" id="Phobius"/>
    </source>
</evidence>
<dbReference type="PANTHER" id="PTHR40407:SF1">
    <property type="entry name" value="HEPARAN-ALPHA-GLUCOSAMINIDE N-ACETYLTRANSFERASE CATALYTIC DOMAIN-CONTAINING PROTEIN"/>
    <property type="match status" value="1"/>
</dbReference>
<feature type="transmembrane region" description="Helical" evidence="1">
    <location>
        <begin position="106"/>
        <end position="130"/>
    </location>
</feature>
<proteinExistence type="predicted"/>
<dbReference type="InterPro" id="IPR012429">
    <property type="entry name" value="HGSNAT_cat"/>
</dbReference>
<dbReference type="AlphaFoldDB" id="A0A1C9W7X9"/>
<evidence type="ECO:0000313" key="3">
    <source>
        <dbReference type="EMBL" id="AOS97246.1"/>
    </source>
</evidence>
<keyword evidence="1" id="KW-1133">Transmembrane helix</keyword>
<gene>
    <name evidence="3" type="ORF">AUP74_01815</name>
</gene>
<dbReference type="OrthoDB" id="508112at2"/>
<reference evidence="4" key="1">
    <citation type="submission" date="2016-01" db="EMBL/GenBank/DDBJ databases">
        <title>Complete genome sequence of Microbulbifer sp. CCB-MM1, a halophile isolated from Matang Mangrove Forest, Perak.</title>
        <authorList>
            <person name="Moh T.H."/>
            <person name="Dinesh B."/>
            <person name="Lau N.-S."/>
            <person name="Go F."/>
            <person name="Alexander Chong S.-C."/>
        </authorList>
    </citation>
    <scope>NUCLEOTIDE SEQUENCE [LARGE SCALE GENOMIC DNA]</scope>
    <source>
        <strain evidence="4">CCB-MM1</strain>
    </source>
</reference>
<dbReference type="Proteomes" id="UP000095672">
    <property type="component" value="Chromosome"/>
</dbReference>
<evidence type="ECO:0000259" key="2">
    <source>
        <dbReference type="Pfam" id="PF07786"/>
    </source>
</evidence>
<name>A0A1C9W7X9_9GAMM</name>
<feature type="domain" description="Heparan-alpha-glucosaminide N-acetyltransferase catalytic" evidence="2">
    <location>
        <begin position="29"/>
        <end position="241"/>
    </location>
</feature>
<dbReference type="EMBL" id="CP014143">
    <property type="protein sequence ID" value="AOS97246.1"/>
    <property type="molecule type" value="Genomic_DNA"/>
</dbReference>
<sequence>MQSVTSGAYPASAVESREAGRALAVKAGRLVSVDFARGMVMVLMALDHVRDFTSSARFSPEDLNDTSPAYFFTRWITHFCAPLFVLLAGMSAGFMRASRSPAELSLFLFTRGLWLIFIEQTVMAFGWSFIQPQGYALVLTTLSMIGFCMISMAAFIHLPRLPLLLLALAMIFGHNLLDGRLPMPTEGFPPLWYAMHEDIFTRIAGVPLIVVYPLLPWLAVMPLGYLLADLYKAPGDRRRRMLVGLGVAALVLFFVLRGWNIYGDPVPWEAQSGFGMTLVAFFNVEKYPPSLLYLLMTLGAGLLLLAWSERLRGPLVEVVNTFGRVPFAYYILHIYIAHMLALLIAQWQGFGWQAAAGGWWTLPEGFGLPLWTVYLLWLSVVAVLYPFCRWLAGVKARRKDWWLSYL</sequence>
<dbReference type="STRING" id="1769779.AUP74_01815"/>
<feature type="transmembrane region" description="Helical" evidence="1">
    <location>
        <begin position="136"/>
        <end position="156"/>
    </location>
</feature>
<feature type="transmembrane region" description="Helical" evidence="1">
    <location>
        <begin position="240"/>
        <end position="259"/>
    </location>
</feature>
<dbReference type="KEGG" id="micc:AUP74_01815"/>
<keyword evidence="4" id="KW-1185">Reference proteome</keyword>
<evidence type="ECO:0000313" key="4">
    <source>
        <dbReference type="Proteomes" id="UP000095672"/>
    </source>
</evidence>